<gene>
    <name evidence="2" type="ORF">GCM10025783_02070</name>
</gene>
<reference evidence="3" key="1">
    <citation type="journal article" date="2019" name="Int. J. Syst. Evol. Microbiol.">
        <title>The Global Catalogue of Microorganisms (GCM) 10K type strain sequencing project: providing services to taxonomists for standard genome sequencing and annotation.</title>
        <authorList>
            <consortium name="The Broad Institute Genomics Platform"/>
            <consortium name="The Broad Institute Genome Sequencing Center for Infectious Disease"/>
            <person name="Wu L."/>
            <person name="Ma J."/>
        </authorList>
    </citation>
    <scope>NUCLEOTIDE SEQUENCE [LARGE SCALE GENOMIC DNA]</scope>
    <source>
        <strain evidence="3">JCM 19015</strain>
    </source>
</reference>
<feature type="transmembrane region" description="Helical" evidence="1">
    <location>
        <begin position="73"/>
        <end position="94"/>
    </location>
</feature>
<feature type="transmembrane region" description="Helical" evidence="1">
    <location>
        <begin position="114"/>
        <end position="136"/>
    </location>
</feature>
<evidence type="ECO:0008006" key="4">
    <source>
        <dbReference type="Google" id="ProtNLM"/>
    </source>
</evidence>
<keyword evidence="1" id="KW-1133">Transmembrane helix</keyword>
<keyword evidence="1" id="KW-0472">Membrane</keyword>
<keyword evidence="1" id="KW-0812">Transmembrane</keyword>
<protein>
    <recommendedName>
        <fullName evidence="4">DUF3995 domain-containing protein</fullName>
    </recommendedName>
</protein>
<organism evidence="2 3">
    <name type="scientific">Amnibacterium soli</name>
    <dbReference type="NCBI Taxonomy" id="1282736"/>
    <lineage>
        <taxon>Bacteria</taxon>
        <taxon>Bacillati</taxon>
        <taxon>Actinomycetota</taxon>
        <taxon>Actinomycetes</taxon>
        <taxon>Micrococcales</taxon>
        <taxon>Microbacteriaceae</taxon>
        <taxon>Amnibacterium</taxon>
    </lineage>
</organism>
<sequence>MTAVRVARVALVAVGVVLLGVAAFALAAGVPVRQWSGILLWLAGAVVLHDAVFAPLVLLGTRLLRRIGRRTSWAAVAVVQVALVIGGALTAIAFPGIRSQQLGARNPSVLVFDYGLQLALAWIALGVVTAVVVLVLSRRRA</sequence>
<dbReference type="Proteomes" id="UP001500121">
    <property type="component" value="Unassembled WGS sequence"/>
</dbReference>
<dbReference type="EMBL" id="BAABLP010000001">
    <property type="protein sequence ID" value="GAA4735715.1"/>
    <property type="molecule type" value="Genomic_DNA"/>
</dbReference>
<feature type="transmembrane region" description="Helical" evidence="1">
    <location>
        <begin position="37"/>
        <end position="61"/>
    </location>
</feature>
<evidence type="ECO:0000256" key="1">
    <source>
        <dbReference type="SAM" id="Phobius"/>
    </source>
</evidence>
<proteinExistence type="predicted"/>
<accession>A0ABP8YSM4</accession>
<name>A0ABP8YSM4_9MICO</name>
<evidence type="ECO:0000313" key="2">
    <source>
        <dbReference type="EMBL" id="GAA4735715.1"/>
    </source>
</evidence>
<dbReference type="RefSeq" id="WP_345479046.1">
    <property type="nucleotide sequence ID" value="NZ_BAABLP010000001.1"/>
</dbReference>
<evidence type="ECO:0000313" key="3">
    <source>
        <dbReference type="Proteomes" id="UP001500121"/>
    </source>
</evidence>
<keyword evidence="3" id="KW-1185">Reference proteome</keyword>
<comment type="caution">
    <text evidence="2">The sequence shown here is derived from an EMBL/GenBank/DDBJ whole genome shotgun (WGS) entry which is preliminary data.</text>
</comment>